<dbReference type="InterPro" id="IPR002048">
    <property type="entry name" value="EF_hand_dom"/>
</dbReference>
<feature type="compositionally biased region" description="Low complexity" evidence="1">
    <location>
        <begin position="391"/>
        <end position="410"/>
    </location>
</feature>
<feature type="region of interest" description="Disordered" evidence="1">
    <location>
        <begin position="357"/>
        <end position="419"/>
    </location>
</feature>
<feature type="region of interest" description="Disordered" evidence="1">
    <location>
        <begin position="522"/>
        <end position="685"/>
    </location>
</feature>
<evidence type="ECO:0000259" key="3">
    <source>
        <dbReference type="PROSITE" id="PS50222"/>
    </source>
</evidence>
<name>A0A448ZR53_9STRA</name>
<feature type="compositionally biased region" description="Low complexity" evidence="1">
    <location>
        <begin position="927"/>
        <end position="939"/>
    </location>
</feature>
<evidence type="ECO:0000259" key="2">
    <source>
        <dbReference type="PROSITE" id="PS50031"/>
    </source>
</evidence>
<feature type="domain" description="EF-hand" evidence="3">
    <location>
        <begin position="12"/>
        <end position="47"/>
    </location>
</feature>
<dbReference type="EMBL" id="CAACVS010000647">
    <property type="protein sequence ID" value="VEU44443.1"/>
    <property type="molecule type" value="Genomic_DNA"/>
</dbReference>
<dbReference type="AlphaFoldDB" id="A0A448ZR53"/>
<accession>A0A448ZR53</accession>
<feature type="region of interest" description="Disordered" evidence="1">
    <location>
        <begin position="109"/>
        <end position="166"/>
    </location>
</feature>
<dbReference type="GO" id="GO:0005886">
    <property type="term" value="C:plasma membrane"/>
    <property type="evidence" value="ECO:0007669"/>
    <property type="project" value="TreeGrafter"/>
</dbReference>
<gene>
    <name evidence="4" type="ORF">PSNMU_V1.4_AUG-EV-PASAV3_0115990</name>
</gene>
<dbReference type="PROSITE" id="PS50031">
    <property type="entry name" value="EH"/>
    <property type="match status" value="2"/>
</dbReference>
<feature type="compositionally biased region" description="Pro residues" evidence="1">
    <location>
        <begin position="359"/>
        <end position="376"/>
    </location>
</feature>
<dbReference type="GO" id="GO:0005509">
    <property type="term" value="F:calcium ion binding"/>
    <property type="evidence" value="ECO:0007669"/>
    <property type="project" value="InterPro"/>
</dbReference>
<dbReference type="GO" id="GO:0006897">
    <property type="term" value="P:endocytosis"/>
    <property type="evidence" value="ECO:0007669"/>
    <property type="project" value="TreeGrafter"/>
</dbReference>
<evidence type="ECO:0000256" key="1">
    <source>
        <dbReference type="SAM" id="MobiDB-lite"/>
    </source>
</evidence>
<keyword evidence="5" id="KW-1185">Reference proteome</keyword>
<dbReference type="InterPro" id="IPR011992">
    <property type="entry name" value="EF-hand-dom_pair"/>
</dbReference>
<dbReference type="CDD" id="cd00052">
    <property type="entry name" value="EH"/>
    <property type="match status" value="2"/>
</dbReference>
<feature type="compositionally biased region" description="Low complexity" evidence="1">
    <location>
        <begin position="957"/>
        <end position="970"/>
    </location>
</feature>
<dbReference type="PANTHER" id="PTHR11216">
    <property type="entry name" value="EH DOMAIN"/>
    <property type="match status" value="1"/>
</dbReference>
<protein>
    <recommendedName>
        <fullName evidence="6">EH domain-containing protein</fullName>
    </recommendedName>
</protein>
<feature type="region of interest" description="Disordered" evidence="1">
    <location>
        <begin position="924"/>
        <end position="979"/>
    </location>
</feature>
<dbReference type="SUPFAM" id="SSF47473">
    <property type="entry name" value="EF-hand"/>
    <property type="match status" value="2"/>
</dbReference>
<dbReference type="GO" id="GO:0016197">
    <property type="term" value="P:endosomal transport"/>
    <property type="evidence" value="ECO:0007669"/>
    <property type="project" value="TreeGrafter"/>
</dbReference>
<feature type="region of interest" description="Disordered" evidence="1">
    <location>
        <begin position="739"/>
        <end position="759"/>
    </location>
</feature>
<dbReference type="Proteomes" id="UP000291116">
    <property type="component" value="Unassembled WGS sequence"/>
</dbReference>
<evidence type="ECO:0000313" key="5">
    <source>
        <dbReference type="Proteomes" id="UP000291116"/>
    </source>
</evidence>
<feature type="domain" description="EH" evidence="2">
    <location>
        <begin position="170"/>
        <end position="250"/>
    </location>
</feature>
<dbReference type="SMART" id="SM00027">
    <property type="entry name" value="EH"/>
    <property type="match status" value="2"/>
</dbReference>
<dbReference type="GO" id="GO:0005737">
    <property type="term" value="C:cytoplasm"/>
    <property type="evidence" value="ECO:0007669"/>
    <property type="project" value="TreeGrafter"/>
</dbReference>
<dbReference type="Gene3D" id="1.10.238.10">
    <property type="entry name" value="EF-hand"/>
    <property type="match status" value="2"/>
</dbReference>
<evidence type="ECO:0008006" key="6">
    <source>
        <dbReference type="Google" id="ProtNLM"/>
    </source>
</evidence>
<feature type="compositionally biased region" description="Pro residues" evidence="1">
    <location>
        <begin position="634"/>
        <end position="651"/>
    </location>
</feature>
<dbReference type="Pfam" id="PF12763">
    <property type="entry name" value="EH"/>
    <property type="match status" value="2"/>
</dbReference>
<evidence type="ECO:0000313" key="4">
    <source>
        <dbReference type="EMBL" id="VEU44443.1"/>
    </source>
</evidence>
<reference evidence="4 5" key="1">
    <citation type="submission" date="2019-01" db="EMBL/GenBank/DDBJ databases">
        <authorList>
            <person name="Ferrante I. M."/>
        </authorList>
    </citation>
    <scope>NUCLEOTIDE SEQUENCE [LARGE SCALE GENOMIC DNA]</scope>
    <source>
        <strain evidence="4 5">B856</strain>
    </source>
</reference>
<feature type="domain" description="EH" evidence="2">
    <location>
        <begin position="13"/>
        <end position="95"/>
    </location>
</feature>
<dbReference type="InterPro" id="IPR000261">
    <property type="entry name" value="EH_dom"/>
</dbReference>
<dbReference type="PANTHER" id="PTHR11216:SF174">
    <property type="entry name" value="GH06923P"/>
    <property type="match status" value="1"/>
</dbReference>
<dbReference type="PROSITE" id="PS50222">
    <property type="entry name" value="EF_HAND_2"/>
    <property type="match status" value="1"/>
</dbReference>
<organism evidence="4 5">
    <name type="scientific">Pseudo-nitzschia multistriata</name>
    <dbReference type="NCBI Taxonomy" id="183589"/>
    <lineage>
        <taxon>Eukaryota</taxon>
        <taxon>Sar</taxon>
        <taxon>Stramenopiles</taxon>
        <taxon>Ochrophyta</taxon>
        <taxon>Bacillariophyta</taxon>
        <taxon>Bacillariophyceae</taxon>
        <taxon>Bacillariophycidae</taxon>
        <taxon>Bacillariales</taxon>
        <taxon>Bacillariaceae</taxon>
        <taxon>Pseudo-nitzschia</taxon>
    </lineage>
</organism>
<sequence>MAPSLSYIPEPHEQAYYLALFQAADVQKNGIISGAEAVQFFGRSKLPIEVLKNIWTVADQPSTSSLDHKKFAVAVRIIQLTQNGTKGSGPTLAAPPGVQLKPAFFEGLAPPQQQQQQPPPPTPQQPQRAMQPPPQPTNSPPRTMQQQPQVPPSPSRALVGMDPYSLSPQERSRYEGLFPQYAKTEADGAMFVYGSEAVPLFMKSGVDPNSLRDIWNMVDRNPVDNRLDKLEFALAMHLIVCVSKKNLPLPKGGTLPSSLQALKVAAGGNAAAAAAAAAETEGTQKSYTLGAAAAVPPAAPAAIQPSKSFGMEGPPPLGSGAMGGVSISDAFEGLSTEPTTTTTLPSYVPQEPAAAPVVVEPPTPQPEPSYVVPPQPVTAETVEPPTPQPQPSYVQQPAPVAEPSMAASTTPPAPTPAATYEVSNSHQEELEKLKVVLQKLKAENISLKSQLGNMTEEEKNVQQELGQTVAEITALSSDLGAQRQQVLEAKNRLLEARAELKAQQGTKGVLTELISEAEQTKEAIESATETLQSNAAAPPPTSQPVAGPEVDLFGTSAPATAGVQDSQEPEGFMNEHTIPNETKNLPAGVPSMPAPSSAEIAAPGTPTRPPQPMEQQQQIAQAPPPAMYSNYAAPAPPQAPQPAPPPMPSPMPERSHAREQQYLSPTNLNRPPVPGHFRQSSGFDSGFLMGGSPTVVYPDSGAPDADNVSQAAFSHASTGDYGYDDQAFEVVEGMKKRAKAADGVARDAEAASSKLAAEADELRADADRAEANYRSLMAAAEEKKKGRFGGGKKKKMMDGAEQAGKDAAEIKKHFMEIQGRALEAASVAAQTREEADKLLVEAEAAELKMAAVASAQQKQPAPAPVPAPAPPQTNDYYGGNMAAPPKTGAMPMPQYGQAMPAPTPMVGYNGYNGYNANGGAVPGDGYGQQQHQNYGQASQPPGPMGANGGYDMPPPAAFQQMQPATAAPTAGGELYANPF</sequence>
<dbReference type="OrthoDB" id="524326at2759"/>
<proteinExistence type="predicted"/>